<comment type="subcellular location">
    <subcellularLocation>
        <location evidence="1">Nucleus</location>
    </subcellularLocation>
</comment>
<dbReference type="GO" id="GO:0005634">
    <property type="term" value="C:nucleus"/>
    <property type="evidence" value="ECO:0007669"/>
    <property type="project" value="UniProtKB-SubCell"/>
</dbReference>
<keyword evidence="8" id="KW-0804">Transcription</keyword>
<evidence type="ECO:0000256" key="6">
    <source>
        <dbReference type="ARBA" id="ARBA00023027"/>
    </source>
</evidence>
<feature type="region of interest" description="Disordered" evidence="10">
    <location>
        <begin position="140"/>
        <end position="165"/>
    </location>
</feature>
<dbReference type="PROSITE" id="PS00463">
    <property type="entry name" value="ZN2_CY6_FUNGAL_1"/>
    <property type="match status" value="1"/>
</dbReference>
<dbReference type="InterPro" id="IPR006139">
    <property type="entry name" value="D-isomer_2_OHA_DH_cat_dom"/>
</dbReference>
<dbReference type="InterPro" id="IPR006140">
    <property type="entry name" value="D-isomer_DH_NAD-bd"/>
</dbReference>
<keyword evidence="3" id="KW-0479">Metal-binding</keyword>
<feature type="compositionally biased region" description="Basic residues" evidence="10">
    <location>
        <begin position="68"/>
        <end position="78"/>
    </location>
</feature>
<keyword evidence="6" id="KW-0520">NAD</keyword>
<dbReference type="GO" id="GO:0045944">
    <property type="term" value="P:positive regulation of transcription by RNA polymerase II"/>
    <property type="evidence" value="ECO:0007669"/>
    <property type="project" value="TreeGrafter"/>
</dbReference>
<feature type="domain" description="Zn(2)-C6 fungal-type" evidence="11">
    <location>
        <begin position="33"/>
        <end position="62"/>
    </location>
</feature>
<feature type="compositionally biased region" description="Low complexity" evidence="10">
    <location>
        <begin position="102"/>
        <end position="111"/>
    </location>
</feature>
<evidence type="ECO:0000256" key="9">
    <source>
        <dbReference type="ARBA" id="ARBA00023242"/>
    </source>
</evidence>
<dbReference type="GO" id="GO:0006351">
    <property type="term" value="P:DNA-templated transcription"/>
    <property type="evidence" value="ECO:0007669"/>
    <property type="project" value="InterPro"/>
</dbReference>
<comment type="similarity">
    <text evidence="2">Belongs to the D-isomer specific 2-hydroxyacid dehydrogenase family.</text>
</comment>
<dbReference type="GO" id="GO:0043565">
    <property type="term" value="F:sequence-specific DNA binding"/>
    <property type="evidence" value="ECO:0007669"/>
    <property type="project" value="TreeGrafter"/>
</dbReference>
<dbReference type="GO" id="GO:0008270">
    <property type="term" value="F:zinc ion binding"/>
    <property type="evidence" value="ECO:0007669"/>
    <property type="project" value="InterPro"/>
</dbReference>
<dbReference type="InterPro" id="IPR029753">
    <property type="entry name" value="D-isomer_DH_CS"/>
</dbReference>
<dbReference type="PANTHER" id="PTHR47540:SF3">
    <property type="entry name" value="ZN(II)2CYS6 TRANSCRIPTION FACTOR (EUROFUNG)"/>
    <property type="match status" value="1"/>
</dbReference>
<evidence type="ECO:0000256" key="7">
    <source>
        <dbReference type="ARBA" id="ARBA00023125"/>
    </source>
</evidence>
<accession>A0A084FYS5</accession>
<organism evidence="12 13">
    <name type="scientific">Pseudallescheria apiosperma</name>
    <name type="common">Scedosporium apiospermum</name>
    <dbReference type="NCBI Taxonomy" id="563466"/>
    <lineage>
        <taxon>Eukaryota</taxon>
        <taxon>Fungi</taxon>
        <taxon>Dikarya</taxon>
        <taxon>Ascomycota</taxon>
        <taxon>Pezizomycotina</taxon>
        <taxon>Sordariomycetes</taxon>
        <taxon>Hypocreomycetidae</taxon>
        <taxon>Microascales</taxon>
        <taxon>Microascaceae</taxon>
        <taxon>Scedosporium</taxon>
    </lineage>
</organism>
<gene>
    <name evidence="12" type="ORF">SAPIO_CDS8755</name>
</gene>
<dbReference type="GO" id="GO:0047964">
    <property type="term" value="F:glyoxylate reductase (NADH) activity"/>
    <property type="evidence" value="ECO:0007669"/>
    <property type="project" value="UniProtKB-EC"/>
</dbReference>
<feature type="region of interest" description="Disordered" evidence="10">
    <location>
        <begin position="639"/>
        <end position="662"/>
    </location>
</feature>
<dbReference type="SUPFAM" id="SSF51735">
    <property type="entry name" value="NAD(P)-binding Rossmann-fold domains"/>
    <property type="match status" value="1"/>
</dbReference>
<keyword evidence="9" id="KW-0539">Nucleus</keyword>
<dbReference type="SUPFAM" id="SSF52283">
    <property type="entry name" value="Formate/glycerate dehydrogenase catalytic domain-like"/>
    <property type="match status" value="1"/>
</dbReference>
<evidence type="ECO:0000256" key="5">
    <source>
        <dbReference type="ARBA" id="ARBA00023015"/>
    </source>
</evidence>
<dbReference type="PROSITE" id="PS50048">
    <property type="entry name" value="ZN2_CY6_FUNGAL_2"/>
    <property type="match status" value="1"/>
</dbReference>
<dbReference type="SMART" id="SM00066">
    <property type="entry name" value="GAL4"/>
    <property type="match status" value="1"/>
</dbReference>
<dbReference type="Gene3D" id="3.40.50.720">
    <property type="entry name" value="NAD(P)-binding Rossmann-like Domain"/>
    <property type="match status" value="2"/>
</dbReference>
<dbReference type="PROSITE" id="PS00065">
    <property type="entry name" value="D_2_HYDROXYACID_DH_1"/>
    <property type="match status" value="1"/>
</dbReference>
<dbReference type="Proteomes" id="UP000028545">
    <property type="component" value="Unassembled WGS sequence"/>
</dbReference>
<evidence type="ECO:0000313" key="13">
    <source>
        <dbReference type="Proteomes" id="UP000028545"/>
    </source>
</evidence>
<evidence type="ECO:0000256" key="1">
    <source>
        <dbReference type="ARBA" id="ARBA00004123"/>
    </source>
</evidence>
<feature type="region of interest" description="Disordered" evidence="10">
    <location>
        <begin position="1"/>
        <end position="26"/>
    </location>
</feature>
<dbReference type="VEuPathDB" id="FungiDB:SAPIO_CDS8755"/>
<sequence length="1032" mass="114130">MDPSETPGPATAPVATTAGGEKPTKERMRISRACDYCKKKKIRCTGTQPCERCINEDEVCEYKAPYSRGRKKQKRKPLHLATPSSDASPMSPPATIELDISPQTQQEQQSLPQPPNEGVESSQLHPTDAVAVSVPAINAHAQPSGPLAPASRSSPEPEESDRQGHFVGASSSVAFLLRLQRRLRRDAGGSSETSVFTLGDAVLPEFDELGFIPPSRQEAEGLLKTYFELASPTYRFLHRPTVERWLRQLYDNGSISGSHSRSKYAVILTMFAQAVRYTGVASNSPNANTGVEYFQAAERQLSRETESATLTSVQAMLGSCFYILTRSRLNHCWSLFGTTARHILALGLHRKKAKFQGGSGSATDLVEVECRKRLFWCAYNLDKYLSAIFGRPCAFHDDDIDQDMPALVEDEFLTADSITVAGRANMNVMLGPLSHQRLGRILSSILRRLYGIKPLDLVTQYETMSELGAEVEAWRQRLPAFLDPEKVDSRLLIPLFQRQSNLLSLAMGHARILIYRPCLFNDYQQIDAAETKANIQKCVEAAMGIVEVIDRMVEANQFYAASWFAHYQAFCAVVVLYTYTIRSRAEDTSTWMRYFRAAERCQGQVVTVAGFDSLAYRFFVIMEEFRSEVVRLLQHCSAGPGASKHHSNGSRGSSGGQEPRDMPAAFLPAESSSIQWPGNETQVDQFGLLDLPNWEQLDSLIGIFQAVADTRRSAKEAWSRLSQFADLVGVGVVTREGFIKKSQEGGFDGVTAIYRTFYSVEITGPFDKDLIQVLPSTVRFICHSGAGYDQVDVDACTHRGIRVSNVPGAVNDATADTTMFLILGALRGFNQGITTLRNGEWRGSPKPPLGHDPQGKTLGILGCGGVGRNLARKAGIFGMKVIYHNRIKSADVTEAEFVDFETLLKKSDVLSICLPLNANTRHLISVAEFDKMRQGVIIVNTSRGPIINEDALVDALNTGKAWSCGLDVYENEPLVHPDLLAHPRAMLLPHLGTYTVETHLKMEERCIANMRSALEKGVLLDNVREQQNVVFP</sequence>
<dbReference type="OrthoDB" id="2579025at2759"/>
<dbReference type="AlphaFoldDB" id="A0A084FYS5"/>
<dbReference type="EC" id="1.1.1.26" evidence="12"/>
<dbReference type="CDD" id="cd12168">
    <property type="entry name" value="Mand_dh_like"/>
    <property type="match status" value="1"/>
</dbReference>
<evidence type="ECO:0000256" key="3">
    <source>
        <dbReference type="ARBA" id="ARBA00022723"/>
    </source>
</evidence>
<keyword evidence="13" id="KW-1185">Reference proteome</keyword>
<comment type="caution">
    <text evidence="12">The sequence shown here is derived from an EMBL/GenBank/DDBJ whole genome shotgun (WGS) entry which is preliminary data.</text>
</comment>
<evidence type="ECO:0000256" key="4">
    <source>
        <dbReference type="ARBA" id="ARBA00023002"/>
    </source>
</evidence>
<dbReference type="SMART" id="SM00906">
    <property type="entry name" value="Fungal_trans"/>
    <property type="match status" value="1"/>
</dbReference>
<dbReference type="Pfam" id="PF04082">
    <property type="entry name" value="Fungal_trans"/>
    <property type="match status" value="1"/>
</dbReference>
<keyword evidence="5" id="KW-0805">Transcription regulation</keyword>
<dbReference type="GO" id="GO:0051287">
    <property type="term" value="F:NAD binding"/>
    <property type="evidence" value="ECO:0007669"/>
    <property type="project" value="InterPro"/>
</dbReference>
<feature type="compositionally biased region" description="Low complexity" evidence="10">
    <location>
        <begin position="7"/>
        <end position="20"/>
    </location>
</feature>
<dbReference type="FunFam" id="3.40.50.720:FF:000203">
    <property type="entry name" value="D-3-phosphoglycerate dehydrogenase (SerA)"/>
    <property type="match status" value="1"/>
</dbReference>
<dbReference type="GeneID" id="27727827"/>
<evidence type="ECO:0000259" key="11">
    <source>
        <dbReference type="PROSITE" id="PS50048"/>
    </source>
</evidence>
<dbReference type="InterPro" id="IPR029752">
    <property type="entry name" value="D-isomer_DH_CS1"/>
</dbReference>
<dbReference type="HOGENOM" id="CLU_294078_0_0_1"/>
<dbReference type="InterPro" id="IPR051711">
    <property type="entry name" value="Stress_Response_Reg"/>
</dbReference>
<dbReference type="EMBL" id="JOWA01000131">
    <property type="protein sequence ID" value="KEZ40237.1"/>
    <property type="molecule type" value="Genomic_DNA"/>
</dbReference>
<dbReference type="Gene3D" id="4.10.240.10">
    <property type="entry name" value="Zn(2)-C6 fungal-type DNA-binding domain"/>
    <property type="match status" value="1"/>
</dbReference>
<dbReference type="InterPro" id="IPR036864">
    <property type="entry name" value="Zn2-C6_fun-type_DNA-bd_sf"/>
</dbReference>
<dbReference type="InterPro" id="IPR007219">
    <property type="entry name" value="XnlR_reg_dom"/>
</dbReference>
<dbReference type="RefSeq" id="XP_016640036.1">
    <property type="nucleotide sequence ID" value="XM_016790326.1"/>
</dbReference>
<reference evidence="12 13" key="1">
    <citation type="journal article" date="2014" name="Genome Announc.">
        <title>Draft genome sequence of the pathogenic fungus Scedosporium apiospermum.</title>
        <authorList>
            <person name="Vandeputte P."/>
            <person name="Ghamrawi S."/>
            <person name="Rechenmann M."/>
            <person name="Iltis A."/>
            <person name="Giraud S."/>
            <person name="Fleury M."/>
            <person name="Thornton C."/>
            <person name="Delhaes L."/>
            <person name="Meyer W."/>
            <person name="Papon N."/>
            <person name="Bouchara J.P."/>
        </authorList>
    </citation>
    <scope>NUCLEOTIDE SEQUENCE [LARGE SCALE GENOMIC DNA]</scope>
    <source>
        <strain evidence="12 13">IHEM 14462</strain>
    </source>
</reference>
<dbReference type="SUPFAM" id="SSF57701">
    <property type="entry name" value="Zn2/Cys6 DNA-binding domain"/>
    <property type="match status" value="1"/>
</dbReference>
<proteinExistence type="inferred from homology"/>
<evidence type="ECO:0000313" key="12">
    <source>
        <dbReference type="EMBL" id="KEZ40237.1"/>
    </source>
</evidence>
<dbReference type="PROSITE" id="PS00671">
    <property type="entry name" value="D_2_HYDROXYACID_DH_3"/>
    <property type="match status" value="1"/>
</dbReference>
<evidence type="ECO:0000256" key="2">
    <source>
        <dbReference type="ARBA" id="ARBA00005854"/>
    </source>
</evidence>
<name>A0A084FYS5_PSEDA</name>
<dbReference type="Pfam" id="PF00172">
    <property type="entry name" value="Zn_clus"/>
    <property type="match status" value="1"/>
</dbReference>
<dbReference type="GO" id="GO:0000981">
    <property type="term" value="F:DNA-binding transcription factor activity, RNA polymerase II-specific"/>
    <property type="evidence" value="ECO:0007669"/>
    <property type="project" value="InterPro"/>
</dbReference>
<evidence type="ECO:0000256" key="8">
    <source>
        <dbReference type="ARBA" id="ARBA00023163"/>
    </source>
</evidence>
<dbReference type="PANTHER" id="PTHR47540">
    <property type="entry name" value="THIAMINE REPRESSIBLE GENES REGULATORY PROTEIN THI5"/>
    <property type="match status" value="1"/>
</dbReference>
<dbReference type="Pfam" id="PF00389">
    <property type="entry name" value="2-Hacid_dh"/>
    <property type="match status" value="1"/>
</dbReference>
<dbReference type="Pfam" id="PF02826">
    <property type="entry name" value="2-Hacid_dh_C"/>
    <property type="match status" value="1"/>
</dbReference>
<protein>
    <submittedName>
        <fullName evidence="12">Glyoxylate reductase</fullName>
        <ecNumber evidence="12">1.1.1.26</ecNumber>
    </submittedName>
</protein>
<dbReference type="CDD" id="cd12148">
    <property type="entry name" value="fungal_TF_MHR"/>
    <property type="match status" value="1"/>
</dbReference>
<keyword evidence="7" id="KW-0238">DNA-binding</keyword>
<dbReference type="KEGG" id="sapo:SAPIO_CDS8755"/>
<keyword evidence="4 12" id="KW-0560">Oxidoreductase</keyword>
<evidence type="ECO:0000256" key="10">
    <source>
        <dbReference type="SAM" id="MobiDB-lite"/>
    </source>
</evidence>
<dbReference type="CDD" id="cd00067">
    <property type="entry name" value="GAL4"/>
    <property type="match status" value="1"/>
</dbReference>
<dbReference type="InterPro" id="IPR001138">
    <property type="entry name" value="Zn2Cys6_DnaBD"/>
</dbReference>
<feature type="region of interest" description="Disordered" evidence="10">
    <location>
        <begin position="64"/>
        <end position="124"/>
    </location>
</feature>
<dbReference type="InterPro" id="IPR036291">
    <property type="entry name" value="NAD(P)-bd_dom_sf"/>
</dbReference>